<evidence type="ECO:0000256" key="3">
    <source>
        <dbReference type="ARBA" id="ARBA00022475"/>
    </source>
</evidence>
<keyword evidence="3" id="KW-1003">Cell membrane</keyword>
<dbReference type="CDD" id="cd06261">
    <property type="entry name" value="TM_PBP2"/>
    <property type="match status" value="1"/>
</dbReference>
<dbReference type="EMBL" id="AFVZ01000001">
    <property type="protein sequence ID" value="EHN58310.1"/>
    <property type="molecule type" value="Genomic_DNA"/>
</dbReference>
<evidence type="ECO:0000256" key="5">
    <source>
        <dbReference type="ARBA" id="ARBA00022989"/>
    </source>
</evidence>
<dbReference type="PROSITE" id="PS50928">
    <property type="entry name" value="ABC_TM1"/>
    <property type="match status" value="1"/>
</dbReference>
<evidence type="ECO:0000256" key="2">
    <source>
        <dbReference type="ARBA" id="ARBA00022448"/>
    </source>
</evidence>
<dbReference type="NCBIfam" id="TIGR01726">
    <property type="entry name" value="HEQRo_perm_3TM"/>
    <property type="match status" value="1"/>
</dbReference>
<comment type="similarity">
    <text evidence="7">Belongs to the binding-protein-dependent transport system permease family.</text>
</comment>
<keyword evidence="10" id="KW-1185">Reference proteome</keyword>
<keyword evidence="5 7" id="KW-1133">Transmembrane helix</keyword>
<dbReference type="AlphaFoldDB" id="G9WHH1"/>
<gene>
    <name evidence="9" type="ORF">OKIT_0184</name>
</gene>
<dbReference type="PATRIC" id="fig|1045004.4.peg.186"/>
<proteinExistence type="inferred from homology"/>
<dbReference type="PANTHER" id="PTHR30614:SF41">
    <property type="entry name" value="INNER MEMBRANE AMINO-ACID ABC TRANSPORTER PERMEASE PROTEIN YHDY"/>
    <property type="match status" value="1"/>
</dbReference>
<dbReference type="SUPFAM" id="SSF161098">
    <property type="entry name" value="MetI-like"/>
    <property type="match status" value="1"/>
</dbReference>
<evidence type="ECO:0000256" key="7">
    <source>
        <dbReference type="RuleBase" id="RU363032"/>
    </source>
</evidence>
<evidence type="ECO:0000256" key="6">
    <source>
        <dbReference type="ARBA" id="ARBA00023136"/>
    </source>
</evidence>
<feature type="transmembrane region" description="Helical" evidence="7">
    <location>
        <begin position="62"/>
        <end position="82"/>
    </location>
</feature>
<dbReference type="OrthoDB" id="9787841at2"/>
<dbReference type="STRING" id="336988.NT96_04120"/>
<dbReference type="InterPro" id="IPR010065">
    <property type="entry name" value="AA_ABC_transptr_permease_3TM"/>
</dbReference>
<dbReference type="GO" id="GO:0043190">
    <property type="term" value="C:ATP-binding cassette (ABC) transporter complex"/>
    <property type="evidence" value="ECO:0007669"/>
    <property type="project" value="InterPro"/>
</dbReference>
<dbReference type="HOGENOM" id="CLU_019602_1_0_9"/>
<comment type="subcellular location">
    <subcellularLocation>
        <location evidence="1 7">Cell membrane</location>
        <topology evidence="1 7">Multi-pass membrane protein</topology>
    </subcellularLocation>
</comment>
<dbReference type="RefSeq" id="WP_007744491.1">
    <property type="nucleotide sequence ID" value="NZ_CM001398.1"/>
</dbReference>
<keyword evidence="4 7" id="KW-0812">Transmembrane</keyword>
<dbReference type="GO" id="GO:0006865">
    <property type="term" value="P:amino acid transport"/>
    <property type="evidence" value="ECO:0007669"/>
    <property type="project" value="TreeGrafter"/>
</dbReference>
<organism evidence="9 10">
    <name type="scientific">Oenococcus kitaharae DSM 17330</name>
    <dbReference type="NCBI Taxonomy" id="1045004"/>
    <lineage>
        <taxon>Bacteria</taxon>
        <taxon>Bacillati</taxon>
        <taxon>Bacillota</taxon>
        <taxon>Bacilli</taxon>
        <taxon>Lactobacillales</taxon>
        <taxon>Lactobacillaceae</taxon>
        <taxon>Oenococcus</taxon>
    </lineage>
</organism>
<evidence type="ECO:0000259" key="8">
    <source>
        <dbReference type="PROSITE" id="PS50928"/>
    </source>
</evidence>
<dbReference type="Pfam" id="PF00528">
    <property type="entry name" value="BPD_transp_1"/>
    <property type="match status" value="1"/>
</dbReference>
<feature type="transmembrane region" description="Helical" evidence="7">
    <location>
        <begin position="20"/>
        <end position="50"/>
    </location>
</feature>
<dbReference type="GO" id="GO:0022857">
    <property type="term" value="F:transmembrane transporter activity"/>
    <property type="evidence" value="ECO:0007669"/>
    <property type="project" value="InterPro"/>
</dbReference>
<sequence>MMIIAASIFDAFTPSNINYLLGGLGITIGVSIISVIASLVIGAFVGVIMYEKVPFLSRYVTIINDVIRNLPLLLIIFFIYFVLPRIGLYLPVFWATVIAMTVFESTMLAEIIRGGLLAVPAGQTEGARSVGMSNAQALMHIVLPQGIKKMIPPIISQLISLVKDTSLAVGIVLAEMTFRGQIVYAQNSNYTIPVFIALAIMYFILNFGLSLIAKWFDRRMAA</sequence>
<name>G9WHH1_9LACO</name>
<dbReference type="Gene3D" id="1.10.3720.10">
    <property type="entry name" value="MetI-like"/>
    <property type="match status" value="1"/>
</dbReference>
<dbReference type="Proteomes" id="UP000004959">
    <property type="component" value="Chromosome"/>
</dbReference>
<dbReference type="InterPro" id="IPR043429">
    <property type="entry name" value="ArtM/GltK/GlnP/TcyL/YhdX-like"/>
</dbReference>
<dbReference type="eggNOG" id="COG0765">
    <property type="taxonomic scope" value="Bacteria"/>
</dbReference>
<evidence type="ECO:0000256" key="1">
    <source>
        <dbReference type="ARBA" id="ARBA00004651"/>
    </source>
</evidence>
<evidence type="ECO:0000313" key="10">
    <source>
        <dbReference type="Proteomes" id="UP000004959"/>
    </source>
</evidence>
<keyword evidence="6 7" id="KW-0472">Membrane</keyword>
<evidence type="ECO:0000256" key="4">
    <source>
        <dbReference type="ARBA" id="ARBA00022692"/>
    </source>
</evidence>
<keyword evidence="2 7" id="KW-0813">Transport</keyword>
<feature type="domain" description="ABC transmembrane type-1" evidence="8">
    <location>
        <begin position="24"/>
        <end position="213"/>
    </location>
</feature>
<reference evidence="9 10" key="1">
    <citation type="journal article" date="2012" name="PLoS ONE">
        <title>Functional divergence in the genus oenococcus as predicted by genome sequencing of the newly-described species, Oenococcus kitaharae.</title>
        <authorList>
            <person name="Borneman A.R."/>
            <person name="McCarthy J.M."/>
            <person name="Chambers P.J."/>
            <person name="Bartowsky E.J."/>
        </authorList>
    </citation>
    <scope>NUCLEOTIDE SEQUENCE [LARGE SCALE GENOMIC DNA]</scope>
    <source>
        <strain evidence="10">DSM17330</strain>
    </source>
</reference>
<accession>G9WHH1</accession>
<dbReference type="PANTHER" id="PTHR30614">
    <property type="entry name" value="MEMBRANE COMPONENT OF AMINO ACID ABC TRANSPORTER"/>
    <property type="match status" value="1"/>
</dbReference>
<feature type="transmembrane region" description="Helical" evidence="7">
    <location>
        <begin position="190"/>
        <end position="213"/>
    </location>
</feature>
<dbReference type="InterPro" id="IPR035906">
    <property type="entry name" value="MetI-like_sf"/>
</dbReference>
<dbReference type="InterPro" id="IPR000515">
    <property type="entry name" value="MetI-like"/>
</dbReference>
<comment type="caution">
    <text evidence="9">The sequence shown here is derived from an EMBL/GenBank/DDBJ whole genome shotgun (WGS) entry which is preliminary data.</text>
</comment>
<evidence type="ECO:0000313" key="9">
    <source>
        <dbReference type="EMBL" id="EHN58310.1"/>
    </source>
</evidence>
<feature type="transmembrane region" description="Helical" evidence="7">
    <location>
        <begin position="88"/>
        <end position="109"/>
    </location>
</feature>
<protein>
    <submittedName>
        <fullName evidence="9">Glutamate transport membrane-spanning protein</fullName>
    </submittedName>
</protein>